<accession>A0A9N9ABI6</accession>
<organism evidence="1 2">
    <name type="scientific">Diversispora eburnea</name>
    <dbReference type="NCBI Taxonomy" id="1213867"/>
    <lineage>
        <taxon>Eukaryota</taxon>
        <taxon>Fungi</taxon>
        <taxon>Fungi incertae sedis</taxon>
        <taxon>Mucoromycota</taxon>
        <taxon>Glomeromycotina</taxon>
        <taxon>Glomeromycetes</taxon>
        <taxon>Diversisporales</taxon>
        <taxon>Diversisporaceae</taxon>
        <taxon>Diversispora</taxon>
    </lineage>
</organism>
<evidence type="ECO:0000313" key="1">
    <source>
        <dbReference type="EMBL" id="CAG8524501.1"/>
    </source>
</evidence>
<protein>
    <submittedName>
        <fullName evidence="1">10650_t:CDS:1</fullName>
    </submittedName>
</protein>
<dbReference type="EMBL" id="CAJVPK010000544">
    <property type="protein sequence ID" value="CAG8524501.1"/>
    <property type="molecule type" value="Genomic_DNA"/>
</dbReference>
<gene>
    <name evidence="1" type="ORF">DEBURN_LOCUS5831</name>
</gene>
<comment type="caution">
    <text evidence="1">The sequence shown here is derived from an EMBL/GenBank/DDBJ whole genome shotgun (WGS) entry which is preliminary data.</text>
</comment>
<dbReference type="Proteomes" id="UP000789706">
    <property type="component" value="Unassembled WGS sequence"/>
</dbReference>
<feature type="non-terminal residue" evidence="1">
    <location>
        <position position="62"/>
    </location>
</feature>
<dbReference type="AlphaFoldDB" id="A0A9N9ABI6"/>
<name>A0A9N9ABI6_9GLOM</name>
<dbReference type="OrthoDB" id="2338851at2759"/>
<evidence type="ECO:0000313" key="2">
    <source>
        <dbReference type="Proteomes" id="UP000789706"/>
    </source>
</evidence>
<proteinExistence type="predicted"/>
<reference evidence="1" key="1">
    <citation type="submission" date="2021-06" db="EMBL/GenBank/DDBJ databases">
        <authorList>
            <person name="Kallberg Y."/>
            <person name="Tangrot J."/>
            <person name="Rosling A."/>
        </authorList>
    </citation>
    <scope>NUCLEOTIDE SEQUENCE</scope>
    <source>
        <strain evidence="1">AZ414A</strain>
    </source>
</reference>
<sequence>TRVVQNGGVLSPNAALAREGVYVKKWDFGTIQCNNNAPTPIIVDADFFIDLFDVQQVVLESH</sequence>
<keyword evidence="2" id="KW-1185">Reference proteome</keyword>